<name>A0A1B9G1P0_9TREE</name>
<proteinExistence type="predicted"/>
<accession>A0A1B9G1P0</accession>
<evidence type="ECO:0000256" key="1">
    <source>
        <dbReference type="SAM" id="MobiDB-lite"/>
    </source>
</evidence>
<reference evidence="2" key="2">
    <citation type="submission" date="2014-01" db="EMBL/GenBank/DDBJ databases">
        <title>Evolution of pathogenesis and genome organization in the Tremellales.</title>
        <authorList>
            <person name="Cuomo C."/>
            <person name="Litvintseva A."/>
            <person name="Heitman J."/>
            <person name="Chen Y."/>
            <person name="Sun S."/>
            <person name="Springer D."/>
            <person name="Dromer F."/>
            <person name="Young S."/>
            <person name="Zeng Q."/>
            <person name="Chapman S."/>
            <person name="Gujja S."/>
            <person name="Saif S."/>
            <person name="Birren B."/>
        </authorList>
    </citation>
    <scope>NUCLEOTIDE SEQUENCE</scope>
    <source>
        <strain evidence="2">CBS 10118</strain>
    </source>
</reference>
<sequence length="405" mass="44059">MYFGKVLDTGDRQRLTRYSSSLADPIRSIEDLTILGNTGTLNGQSAATILSNINLNFANRHWGTPHAEELARLCAAGAIINLTERATRRESPAGVRSSLQDSSYPNQKTYDQPQYIYHAPTLTSGSGNLHSSTQRCSDERHHDHRVMMQMQSYGSDTNHGYSSSHNHNDDSCTAPPQSYYAQTFSTPLPQGTSGYPQSQLSNHGVIVTPQTPGPAYQIYYTDYNCCSSLALTGVTQAGSGGYAQTCTHVSSGETLVMRVIHTLSISPDCALKDHSYARHRIADQSQFHYYAPTLGSQPRSLPSPANGYSQGQVSHLTVAPEAPGSAYPHDYAPSWSAPTGMTQPHAQTSTPVAPPTASSRLTLPPISFPDGDGDRTPRFTSTTDPSAYAYRRGDNNPGNNHYRQR</sequence>
<feature type="region of interest" description="Disordered" evidence="1">
    <location>
        <begin position="320"/>
        <end position="405"/>
    </location>
</feature>
<evidence type="ECO:0000313" key="2">
    <source>
        <dbReference type="EMBL" id="OCF24930.1"/>
    </source>
</evidence>
<feature type="compositionally biased region" description="Polar residues" evidence="1">
    <location>
        <begin position="156"/>
        <end position="165"/>
    </location>
</feature>
<dbReference type="AlphaFoldDB" id="A0A1B9G1P0"/>
<dbReference type="EMBL" id="KI894021">
    <property type="protein sequence ID" value="OCF24930.1"/>
    <property type="molecule type" value="Genomic_DNA"/>
</dbReference>
<dbReference type="RefSeq" id="XP_019046000.2">
    <property type="nucleotide sequence ID" value="XM_019191370.2"/>
</dbReference>
<dbReference type="KEGG" id="kbi:30209139"/>
<feature type="compositionally biased region" description="Polar residues" evidence="1">
    <location>
        <begin position="396"/>
        <end position="405"/>
    </location>
</feature>
<feature type="region of interest" description="Disordered" evidence="1">
    <location>
        <begin position="87"/>
        <end position="106"/>
    </location>
</feature>
<gene>
    <name evidence="2" type="ORF">I302_04740</name>
</gene>
<organism evidence="2">
    <name type="scientific">Kwoniella bestiolae CBS 10118</name>
    <dbReference type="NCBI Taxonomy" id="1296100"/>
    <lineage>
        <taxon>Eukaryota</taxon>
        <taxon>Fungi</taxon>
        <taxon>Dikarya</taxon>
        <taxon>Basidiomycota</taxon>
        <taxon>Agaricomycotina</taxon>
        <taxon>Tremellomycetes</taxon>
        <taxon>Tremellales</taxon>
        <taxon>Cryptococcaceae</taxon>
        <taxon>Kwoniella</taxon>
    </lineage>
</organism>
<dbReference type="GeneID" id="30209139"/>
<feature type="compositionally biased region" description="Polar residues" evidence="1">
    <location>
        <begin position="336"/>
        <end position="361"/>
    </location>
</feature>
<feature type="compositionally biased region" description="Polar residues" evidence="1">
    <location>
        <begin position="97"/>
        <end position="106"/>
    </location>
</feature>
<dbReference type="VEuPathDB" id="FungiDB:I302_04740"/>
<protein>
    <submittedName>
        <fullName evidence="2">Uncharacterized protein</fullName>
    </submittedName>
</protein>
<reference evidence="2" key="1">
    <citation type="submission" date="2013-07" db="EMBL/GenBank/DDBJ databases">
        <title>The Genome Sequence of Cryptococcus bestiolae CBS10118.</title>
        <authorList>
            <consortium name="The Broad Institute Genome Sequencing Platform"/>
            <person name="Cuomo C."/>
            <person name="Litvintseva A."/>
            <person name="Chen Y."/>
            <person name="Heitman J."/>
            <person name="Sun S."/>
            <person name="Springer D."/>
            <person name="Dromer F."/>
            <person name="Young S.K."/>
            <person name="Zeng Q."/>
            <person name="Gargeya S."/>
            <person name="Fitzgerald M."/>
            <person name="Abouelleil A."/>
            <person name="Alvarado L."/>
            <person name="Berlin A.M."/>
            <person name="Chapman S.B."/>
            <person name="Dewar J."/>
            <person name="Goldberg J."/>
            <person name="Griggs A."/>
            <person name="Gujja S."/>
            <person name="Hansen M."/>
            <person name="Howarth C."/>
            <person name="Imamovic A."/>
            <person name="Larimer J."/>
            <person name="McCowan C."/>
            <person name="Murphy C."/>
            <person name="Pearson M."/>
            <person name="Priest M."/>
            <person name="Roberts A."/>
            <person name="Saif S."/>
            <person name="Shea T."/>
            <person name="Sykes S."/>
            <person name="Wortman J."/>
            <person name="Nusbaum C."/>
            <person name="Birren B."/>
        </authorList>
    </citation>
    <scope>NUCLEOTIDE SEQUENCE [LARGE SCALE GENOMIC DNA]</scope>
    <source>
        <strain evidence="2">CBS 10118</strain>
    </source>
</reference>
<feature type="region of interest" description="Disordered" evidence="1">
    <location>
        <begin position="156"/>
        <end position="175"/>
    </location>
</feature>